<feature type="region of interest" description="Disordered" evidence="5">
    <location>
        <begin position="245"/>
        <end position="291"/>
    </location>
</feature>
<feature type="domain" description="GCF C-terminal" evidence="6">
    <location>
        <begin position="603"/>
        <end position="812"/>
    </location>
</feature>
<dbReference type="PANTHER" id="PTHR12214:SF0">
    <property type="entry name" value="LD29489P"/>
    <property type="match status" value="1"/>
</dbReference>
<feature type="compositionally biased region" description="Polar residues" evidence="5">
    <location>
        <begin position="42"/>
        <end position="51"/>
    </location>
</feature>
<dbReference type="InterPro" id="IPR022783">
    <property type="entry name" value="GCFC_dom"/>
</dbReference>
<feature type="compositionally biased region" description="Basic and acidic residues" evidence="5">
    <location>
        <begin position="255"/>
        <end position="278"/>
    </location>
</feature>
<feature type="region of interest" description="Disordered" evidence="5">
    <location>
        <begin position="1"/>
        <end position="162"/>
    </location>
</feature>
<feature type="region of interest" description="Disordered" evidence="5">
    <location>
        <begin position="198"/>
        <end position="229"/>
    </location>
</feature>
<feature type="compositionally biased region" description="Acidic residues" evidence="5">
    <location>
        <begin position="279"/>
        <end position="290"/>
    </location>
</feature>
<dbReference type="GO" id="GO:0000398">
    <property type="term" value="P:mRNA splicing, via spliceosome"/>
    <property type="evidence" value="ECO:0007669"/>
    <property type="project" value="InterPro"/>
</dbReference>
<sequence length="891" mass="101676">MSLFRKPKKPIQRRVFGSYDDEENDLENNGEGVGGKKDSNTDRIITSSDQGSHGKKHKRDKEKSRENRGSAKPTLLSFDDEEEGEEVFQVKKSSHSKKVMKMLDKERRKKHRHGSDISACVSGQQASSAPAHPITESPSVSSTRTPYELNSKEKVKTELKDNSNSIQTEIRTDDFVLVIKKTEPDGMVLNGRAALCAGRDDMSSDEEESKDKDKKAPQPGNHKFTPLDSFKKVLESGKIPDAAMIHAARKRRQKARELGEFIPVEEKPEEVKPRRSEENPDDDGSDEEERIDMSAITGVKEREERREKFYSVQQEMSDDSDQELNEWENQQIRKGVTGSQLAMAHSEAVLSQYMIQPASVHASEQNMSTGALLEQAYARNCLEKPKQMLSATAKSESKSSGPRMPQEILQKVRERLSQVSDLSAKHKRDIEEMTTEIKMMKIEAIDCEQKAPVAAAKYRFYQELRGYVSDLVECLDEKVPLIVELEKRAIGLMAKHANYLIERRRQDIRDQAKEISDSSKPGGSRKGEDEEHIRRAAEREGRRTRRRRDRERSSMNESHLDGMSSDDEISDHDLGQYQTQLEVLSNEAEMLFADVADEFCQIQEILFKFQSWKNTDSAAYRDAYVSLCLPKIIGQLVRLQMITWNPLADQCPDIEKNQWYSACMMYAYSDTETEESLSIDPDVTLVPVLIEKIILPKLMEQIENCWDPMSTSQTLRLVGLINRLYHDYPSLRPCSKPLITLFNAILEKIKASLDNDVFIPIFPKQSQDARTSFFQRQFCSGLKLFRNILSWQGILSDVSLREVAISSLLNRYLLSAMRVCSPADAIAKAHVIVYTLPRVWLQSQSSDFNPSMDMFVQFLKLVANQLDKRNPIHMDSMEKIVKILNSLHTTL</sequence>
<keyword evidence="3" id="KW-0539">Nucleus</keyword>
<dbReference type="GO" id="GO:0003677">
    <property type="term" value="F:DNA binding"/>
    <property type="evidence" value="ECO:0007669"/>
    <property type="project" value="InterPro"/>
</dbReference>
<comment type="subcellular location">
    <subcellularLocation>
        <location evidence="1">Nucleus</location>
    </subcellularLocation>
</comment>
<reference evidence="7" key="1">
    <citation type="submission" date="2019-10" db="EMBL/GenBank/DDBJ databases">
        <title>Short sand fly seasons in Tbilisi, Georgia, hinder development of host immunity to saliva of the visceral leishmaniasis vector Phlebotomus kandelakii.</title>
        <authorList>
            <person name="Oliveira F."/>
            <person name="Giorgobiani E."/>
            <person name="Guimaraes-Costa A.B."/>
            <person name="Abdeladhim M."/>
            <person name="Oristian J."/>
            <person name="Tskhvaradze L."/>
            <person name="Tsertsvadze N."/>
            <person name="Zakalashvili M."/>
            <person name="Valenzuela J.G."/>
            <person name="Kamhawi S."/>
        </authorList>
    </citation>
    <scope>NUCLEOTIDE SEQUENCE</scope>
    <source>
        <strain evidence="7">Wild-capture in Tbilisi</strain>
        <tissue evidence="7">Salivary glands</tissue>
    </source>
</reference>
<evidence type="ECO:0000256" key="3">
    <source>
        <dbReference type="ARBA" id="ARBA00023242"/>
    </source>
</evidence>
<feature type="compositionally biased region" description="Polar residues" evidence="5">
    <location>
        <begin position="136"/>
        <end position="145"/>
    </location>
</feature>
<dbReference type="EMBL" id="GIFK01004948">
    <property type="protein sequence ID" value="NBJ62651.1"/>
    <property type="molecule type" value="Transcribed_RNA"/>
</dbReference>
<evidence type="ECO:0000259" key="6">
    <source>
        <dbReference type="Pfam" id="PF07842"/>
    </source>
</evidence>
<dbReference type="GO" id="GO:0005634">
    <property type="term" value="C:nucleus"/>
    <property type="evidence" value="ECO:0007669"/>
    <property type="project" value="UniProtKB-SubCell"/>
</dbReference>
<feature type="compositionally biased region" description="Acidic residues" evidence="5">
    <location>
        <begin position="19"/>
        <end position="28"/>
    </location>
</feature>
<evidence type="ECO:0000256" key="1">
    <source>
        <dbReference type="ARBA" id="ARBA00004123"/>
    </source>
</evidence>
<name>A0A6B2EHK5_9DIPT</name>
<proteinExistence type="inferred from homology"/>
<dbReference type="InterPro" id="IPR012890">
    <property type="entry name" value="GCFC2-like"/>
</dbReference>
<protein>
    <submittedName>
        <fullName evidence="7">Putative transcriptional regulator binding to the gc-rich sequence</fullName>
    </submittedName>
</protein>
<dbReference type="AlphaFoldDB" id="A0A6B2EHK5"/>
<feature type="compositionally biased region" description="Basic and acidic residues" evidence="5">
    <location>
        <begin position="150"/>
        <end position="161"/>
    </location>
</feature>
<dbReference type="PANTHER" id="PTHR12214">
    <property type="entry name" value="GC-RICH SEQUENCE DNA-BINDING FACTOR"/>
    <property type="match status" value="1"/>
</dbReference>
<accession>A0A6B2EHK5</accession>
<feature type="coiled-coil region" evidence="4">
    <location>
        <begin position="423"/>
        <end position="450"/>
    </location>
</feature>
<evidence type="ECO:0000256" key="5">
    <source>
        <dbReference type="SAM" id="MobiDB-lite"/>
    </source>
</evidence>
<feature type="compositionally biased region" description="Basic and acidic residues" evidence="5">
    <location>
        <begin position="525"/>
        <end position="541"/>
    </location>
</feature>
<organism evidence="7">
    <name type="scientific">Phlebotomus kandelakii</name>
    <dbReference type="NCBI Taxonomy" id="1109342"/>
    <lineage>
        <taxon>Eukaryota</taxon>
        <taxon>Metazoa</taxon>
        <taxon>Ecdysozoa</taxon>
        <taxon>Arthropoda</taxon>
        <taxon>Hexapoda</taxon>
        <taxon>Insecta</taxon>
        <taxon>Pterygota</taxon>
        <taxon>Neoptera</taxon>
        <taxon>Endopterygota</taxon>
        <taxon>Diptera</taxon>
        <taxon>Nematocera</taxon>
        <taxon>Psychodoidea</taxon>
        <taxon>Psychodidae</taxon>
        <taxon>Phlebotomus</taxon>
        <taxon>Larroussius</taxon>
    </lineage>
</organism>
<evidence type="ECO:0000256" key="2">
    <source>
        <dbReference type="ARBA" id="ARBA00010801"/>
    </source>
</evidence>
<comment type="similarity">
    <text evidence="2">Belongs to the GCF family.</text>
</comment>
<evidence type="ECO:0000313" key="7">
    <source>
        <dbReference type="EMBL" id="NBJ62651.1"/>
    </source>
</evidence>
<feature type="region of interest" description="Disordered" evidence="5">
    <location>
        <begin position="510"/>
        <end position="571"/>
    </location>
</feature>
<feature type="compositionally biased region" description="Basic and acidic residues" evidence="5">
    <location>
        <begin position="550"/>
        <end position="560"/>
    </location>
</feature>
<evidence type="ECO:0000256" key="4">
    <source>
        <dbReference type="SAM" id="Coils"/>
    </source>
</evidence>
<dbReference type="Pfam" id="PF07842">
    <property type="entry name" value="GCFC"/>
    <property type="match status" value="1"/>
</dbReference>
<feature type="compositionally biased region" description="Basic residues" evidence="5">
    <location>
        <begin position="1"/>
        <end position="12"/>
    </location>
</feature>
<keyword evidence="4" id="KW-0175">Coiled coil</keyword>